<organism evidence="2 3">
    <name type="scientific">Agaribacillus aureus</name>
    <dbReference type="NCBI Taxonomy" id="3051825"/>
    <lineage>
        <taxon>Bacteria</taxon>
        <taxon>Pseudomonadati</taxon>
        <taxon>Bacteroidota</taxon>
        <taxon>Cytophagia</taxon>
        <taxon>Cytophagales</taxon>
        <taxon>Splendidivirgaceae</taxon>
        <taxon>Agaribacillus</taxon>
    </lineage>
</organism>
<name>A0ABT8LE28_9BACT</name>
<keyword evidence="3" id="KW-1185">Reference proteome</keyword>
<dbReference type="Proteomes" id="UP001172083">
    <property type="component" value="Unassembled WGS sequence"/>
</dbReference>
<gene>
    <name evidence="2" type="ORF">QQ020_28380</name>
</gene>
<evidence type="ECO:0000259" key="1">
    <source>
        <dbReference type="Pfam" id="PF18962"/>
    </source>
</evidence>
<feature type="domain" description="Secretion system C-terminal sorting" evidence="1">
    <location>
        <begin position="141"/>
        <end position="202"/>
    </location>
</feature>
<comment type="caution">
    <text evidence="2">The sequence shown here is derived from an EMBL/GenBank/DDBJ whole genome shotgun (WGS) entry which is preliminary data.</text>
</comment>
<reference evidence="2" key="1">
    <citation type="submission" date="2023-06" db="EMBL/GenBank/DDBJ databases">
        <title>Genomic of Agaribacillus aureum.</title>
        <authorList>
            <person name="Wang G."/>
        </authorList>
    </citation>
    <scope>NUCLEOTIDE SEQUENCE</scope>
    <source>
        <strain evidence="2">BMA12</strain>
    </source>
</reference>
<evidence type="ECO:0000313" key="2">
    <source>
        <dbReference type="EMBL" id="MDN5216029.1"/>
    </source>
</evidence>
<dbReference type="Pfam" id="PF18962">
    <property type="entry name" value="Por_Secre_tail"/>
    <property type="match status" value="1"/>
</dbReference>
<proteinExistence type="predicted"/>
<dbReference type="InterPro" id="IPR026444">
    <property type="entry name" value="Secre_tail"/>
</dbReference>
<sequence length="209" mass="23885">MKIIQNRKRSIAIVAVILWVSAILPVSAQRTTSVDVVPYANKKVLFNASGLDQSKKFQVKIQNDQGELLFSETFKNQDQYKKLLDFSFAQEGTYYIDLINERGLVRKVIGVSEDALVQSNFKFAVAETVAFTKSIYQVDGDKIALRFKNQLESPVSVKIYDENGHLLHNEDKIEEETFAKVFNLSQLEKGSYSMTIQAKNYAYYYQVNL</sequence>
<dbReference type="RefSeq" id="WP_346761363.1">
    <property type="nucleotide sequence ID" value="NZ_JAUJEB010000007.1"/>
</dbReference>
<evidence type="ECO:0000313" key="3">
    <source>
        <dbReference type="Proteomes" id="UP001172083"/>
    </source>
</evidence>
<dbReference type="EMBL" id="JAUJEB010000007">
    <property type="protein sequence ID" value="MDN5216029.1"/>
    <property type="molecule type" value="Genomic_DNA"/>
</dbReference>
<protein>
    <recommendedName>
        <fullName evidence="1">Secretion system C-terminal sorting domain-containing protein</fullName>
    </recommendedName>
</protein>
<accession>A0ABT8LE28</accession>